<protein>
    <submittedName>
        <fullName evidence="2">Uncharacterized protein</fullName>
    </submittedName>
</protein>
<accession>A0AA48M1V5</accession>
<organism evidence="2">
    <name type="scientific">freshwater sediment metagenome</name>
    <dbReference type="NCBI Taxonomy" id="556182"/>
    <lineage>
        <taxon>unclassified sequences</taxon>
        <taxon>metagenomes</taxon>
        <taxon>ecological metagenomes</taxon>
    </lineage>
</organism>
<name>A0AA48M1V5_9ZZZZ</name>
<gene>
    <name evidence="1" type="ORF">AMST5_01299</name>
    <name evidence="2" type="ORF">AMST5_01321</name>
</gene>
<dbReference type="EMBL" id="OY288114">
    <property type="protein sequence ID" value="CAJ0860402.1"/>
    <property type="molecule type" value="Genomic_DNA"/>
</dbReference>
<sequence length="80" mass="8689">MKRILLAALALLASESFADATCIKFLNRGGYCVAHNGCFEPVYVQWFDQGYCSTGCGANIGAGGTQTVTCPRGTYRWTER</sequence>
<evidence type="ECO:0000313" key="1">
    <source>
        <dbReference type="EMBL" id="CAJ0860402.1"/>
    </source>
</evidence>
<dbReference type="EMBL" id="OY288114">
    <property type="protein sequence ID" value="CAJ0860644.1"/>
    <property type="molecule type" value="Genomic_DNA"/>
</dbReference>
<reference evidence="2" key="1">
    <citation type="submission" date="2023-07" db="EMBL/GenBank/DDBJ databases">
        <authorList>
            <person name="Pelsma A.J. K."/>
        </authorList>
    </citation>
    <scope>NUCLEOTIDE SEQUENCE</scope>
</reference>
<evidence type="ECO:0000313" key="2">
    <source>
        <dbReference type="EMBL" id="CAJ0860644.1"/>
    </source>
</evidence>
<dbReference type="AlphaFoldDB" id="A0AA48M1V5"/>
<proteinExistence type="predicted"/>